<dbReference type="Proteomes" id="UP000054270">
    <property type="component" value="Unassembled WGS sequence"/>
</dbReference>
<dbReference type="OrthoDB" id="5424058at2759"/>
<evidence type="ECO:0000313" key="4">
    <source>
        <dbReference type="Proteomes" id="UP000054270"/>
    </source>
</evidence>
<dbReference type="OMA" id="NVANDWA"/>
<organism evidence="3 4">
    <name type="scientific">Hypholoma sublateritium (strain FD-334 SS-4)</name>
    <dbReference type="NCBI Taxonomy" id="945553"/>
    <lineage>
        <taxon>Eukaryota</taxon>
        <taxon>Fungi</taxon>
        <taxon>Dikarya</taxon>
        <taxon>Basidiomycota</taxon>
        <taxon>Agaricomycotina</taxon>
        <taxon>Agaricomycetes</taxon>
        <taxon>Agaricomycetidae</taxon>
        <taxon>Agaricales</taxon>
        <taxon>Agaricineae</taxon>
        <taxon>Strophariaceae</taxon>
        <taxon>Hypholoma</taxon>
    </lineage>
</organism>
<dbReference type="STRING" id="945553.A0A0D2N8A5"/>
<reference evidence="4" key="1">
    <citation type="submission" date="2014-04" db="EMBL/GenBank/DDBJ databases">
        <title>Evolutionary Origins and Diversification of the Mycorrhizal Mutualists.</title>
        <authorList>
            <consortium name="DOE Joint Genome Institute"/>
            <consortium name="Mycorrhizal Genomics Consortium"/>
            <person name="Kohler A."/>
            <person name="Kuo A."/>
            <person name="Nagy L.G."/>
            <person name="Floudas D."/>
            <person name="Copeland A."/>
            <person name="Barry K.W."/>
            <person name="Cichocki N."/>
            <person name="Veneault-Fourrey C."/>
            <person name="LaButti K."/>
            <person name="Lindquist E.A."/>
            <person name="Lipzen A."/>
            <person name="Lundell T."/>
            <person name="Morin E."/>
            <person name="Murat C."/>
            <person name="Riley R."/>
            <person name="Ohm R."/>
            <person name="Sun H."/>
            <person name="Tunlid A."/>
            <person name="Henrissat B."/>
            <person name="Grigoriev I.V."/>
            <person name="Hibbett D.S."/>
            <person name="Martin F."/>
        </authorList>
    </citation>
    <scope>NUCLEOTIDE SEQUENCE [LARGE SCALE GENOMIC DNA]</scope>
    <source>
        <strain evidence="4">FD-334 SS-4</strain>
    </source>
</reference>
<keyword evidence="4" id="KW-1185">Reference proteome</keyword>
<feature type="domain" description="DUF6589" evidence="2">
    <location>
        <begin position="355"/>
        <end position="730"/>
    </location>
</feature>
<accession>A0A0D2N8A5</accession>
<evidence type="ECO:0000313" key="3">
    <source>
        <dbReference type="EMBL" id="KJA12981.1"/>
    </source>
</evidence>
<sequence length="730" mass="83328">MPAAKRTHKNKENIAFISVDPTVRKKRRTFAQNPPISVPPEVNQRRILLQTQQDAAAREATERAQEEEEVRKALLAAEMVEQAWKRAQEVGFSSMHSFVLALFNTNDPARSSQVSRMIANHGNEIMDAIHRRNHNVANDWAISTTRQLILAERALLVKRFQPEIDSSIVDILDRFSLKRVLEDTKNLAPTLHSVLHQVGAGSSVDTVNVKGYKNRDLILATTVCMLIKSCNQKATEFHTTTAMYFLACGASRSLFDVLNHAGLTLSYTQAVHKLKQMGEERLKEMLSLVRSKAFMIIWDNLNIAFKVSEQRADSKSHFDNGTTATIVPLFGVEFGSLPLELLPRRNHRLPLLEWTSQDLLPTFEEAQRVERQHIWHIKDILYDAFPALRSRFKDTISPVPSVQQIPLHQTEQFPLPAMHIDKSSLDGTLEVLEHILRKTLKLTEDEIKSHGIIICAGDQLSKSLLDKVSAARRDDSDLTDNVGRYTKGQDGIFHMKMAGDRMVTNEHWGKPNSKSPWSLWKVNTMLGRKAMVAGWKAKSLPPFRPSWELILMLTLPANILDGFRIHCPTATLEQWVLTVQTADDVHEIARKVYADLCSPRRVEQLRRLPDSKRDVPLENICLFNRDALFLRQLKYAVKRGDVGDVLDVARYWMLMFRGTGKMPKYADALFHLLVDLKSMDEKLRNAWLVNWLANLSGKSNAFKEMDLLQEHQNFWAKIIYCAKGSNRSWE</sequence>
<evidence type="ECO:0000259" key="2">
    <source>
        <dbReference type="Pfam" id="PF20231"/>
    </source>
</evidence>
<proteinExistence type="predicted"/>
<dbReference type="Pfam" id="PF20231">
    <property type="entry name" value="DUF6589"/>
    <property type="match status" value="1"/>
</dbReference>
<protein>
    <recommendedName>
        <fullName evidence="2">DUF6589 domain-containing protein</fullName>
    </recommendedName>
</protein>
<gene>
    <name evidence="3" type="ORF">HYPSUDRAFT_152109</name>
</gene>
<dbReference type="InterPro" id="IPR046496">
    <property type="entry name" value="DUF6589"/>
</dbReference>
<evidence type="ECO:0000256" key="1">
    <source>
        <dbReference type="SAM" id="Coils"/>
    </source>
</evidence>
<dbReference type="AlphaFoldDB" id="A0A0D2N8A5"/>
<keyword evidence="1" id="KW-0175">Coiled coil</keyword>
<feature type="coiled-coil region" evidence="1">
    <location>
        <begin position="49"/>
        <end position="83"/>
    </location>
</feature>
<dbReference type="EMBL" id="KN817815">
    <property type="protein sequence ID" value="KJA12981.1"/>
    <property type="molecule type" value="Genomic_DNA"/>
</dbReference>
<name>A0A0D2N8A5_HYPSF</name>